<sequence>MTGRRWQAWAWRLTALALLWWALSAGDPRAWAWGLPVIVVTAGLMPPPGAWRWRLLAALTFLPHALWLSLRGGLQVAGLACRRQLALDTRVIEYPWQQLPEGPARLFMASLLNLVPGTLTLRLSQDALHVHVLHYQDDTPGSLRRLERRIARLYGVAQHREASP</sequence>
<gene>
    <name evidence="7" type="ORF">HOP52_19140</name>
</gene>
<accession>A0ABS9PDL7</accession>
<reference evidence="7 8" key="1">
    <citation type="submission" date="2020-05" db="EMBL/GenBank/DDBJ databases">
        <title>Comparative genomic analysis of denitrifying bacteria from Halomonas genus.</title>
        <authorList>
            <person name="Wang L."/>
            <person name="Shao Z."/>
        </authorList>
    </citation>
    <scope>NUCLEOTIDE SEQUENCE [LARGE SCALE GENOMIC DNA]</scope>
    <source>
        <strain evidence="7 8">A4</strain>
    </source>
</reference>
<evidence type="ECO:0000313" key="7">
    <source>
        <dbReference type="EMBL" id="MCG6659863.1"/>
    </source>
</evidence>
<keyword evidence="8" id="KW-1185">Reference proteome</keyword>
<dbReference type="InterPro" id="IPR002758">
    <property type="entry name" value="Cation_antiport_E"/>
</dbReference>
<keyword evidence="3" id="KW-1003">Cell membrane</keyword>
<dbReference type="PANTHER" id="PTHR34584:SF1">
    <property type="entry name" value="NA(+)_H(+) ANTIPORTER SUBUNIT E1"/>
    <property type="match status" value="1"/>
</dbReference>
<evidence type="ECO:0000256" key="1">
    <source>
        <dbReference type="ARBA" id="ARBA00004651"/>
    </source>
</evidence>
<comment type="caution">
    <text evidence="7">The sequence shown here is derived from an EMBL/GenBank/DDBJ whole genome shotgun (WGS) entry which is preliminary data.</text>
</comment>
<dbReference type="EMBL" id="JABFUC010000026">
    <property type="protein sequence ID" value="MCG6659863.1"/>
    <property type="molecule type" value="Genomic_DNA"/>
</dbReference>
<protein>
    <submittedName>
        <fullName evidence="7">Na+/H+ antiporter subunit E</fullName>
    </submittedName>
</protein>
<evidence type="ECO:0000256" key="5">
    <source>
        <dbReference type="ARBA" id="ARBA00022989"/>
    </source>
</evidence>
<dbReference type="Pfam" id="PF01899">
    <property type="entry name" value="MNHE"/>
    <property type="match status" value="1"/>
</dbReference>
<evidence type="ECO:0000256" key="3">
    <source>
        <dbReference type="ARBA" id="ARBA00022475"/>
    </source>
</evidence>
<keyword evidence="5" id="KW-1133">Transmembrane helix</keyword>
<comment type="similarity">
    <text evidence="2">Belongs to the CPA3 antiporters (TC 2.A.63) subunit E family.</text>
</comment>
<proteinExistence type="inferred from homology"/>
<dbReference type="Proteomes" id="UP000814385">
    <property type="component" value="Unassembled WGS sequence"/>
</dbReference>
<keyword evidence="4" id="KW-0812">Transmembrane</keyword>
<evidence type="ECO:0000313" key="8">
    <source>
        <dbReference type="Proteomes" id="UP000814385"/>
    </source>
</evidence>
<organism evidence="7 8">
    <name type="scientific">Billgrantia campisalis</name>
    <dbReference type="NCBI Taxonomy" id="74661"/>
    <lineage>
        <taxon>Bacteria</taxon>
        <taxon>Pseudomonadati</taxon>
        <taxon>Pseudomonadota</taxon>
        <taxon>Gammaproteobacteria</taxon>
        <taxon>Oceanospirillales</taxon>
        <taxon>Halomonadaceae</taxon>
        <taxon>Billgrantia</taxon>
    </lineage>
</organism>
<comment type="subcellular location">
    <subcellularLocation>
        <location evidence="1">Cell membrane</location>
        <topology evidence="1">Multi-pass membrane protein</topology>
    </subcellularLocation>
</comment>
<evidence type="ECO:0000256" key="4">
    <source>
        <dbReference type="ARBA" id="ARBA00022692"/>
    </source>
</evidence>
<keyword evidence="6" id="KW-0472">Membrane</keyword>
<dbReference type="PANTHER" id="PTHR34584">
    <property type="entry name" value="NA(+)/H(+) ANTIPORTER SUBUNIT E1"/>
    <property type="match status" value="1"/>
</dbReference>
<dbReference type="RefSeq" id="WP_238979132.1">
    <property type="nucleotide sequence ID" value="NZ_JABFUC010000026.1"/>
</dbReference>
<evidence type="ECO:0000256" key="6">
    <source>
        <dbReference type="ARBA" id="ARBA00023136"/>
    </source>
</evidence>
<name>A0ABS9PDL7_9GAMM</name>
<evidence type="ECO:0000256" key="2">
    <source>
        <dbReference type="ARBA" id="ARBA00006228"/>
    </source>
</evidence>